<organism evidence="4 5">
    <name type="scientific">Flavobacterium endophyticum</name>
    <dbReference type="NCBI Taxonomy" id="1540163"/>
    <lineage>
        <taxon>Bacteria</taxon>
        <taxon>Pseudomonadati</taxon>
        <taxon>Bacteroidota</taxon>
        <taxon>Flavobacteriia</taxon>
        <taxon>Flavobacteriales</taxon>
        <taxon>Flavobacteriaceae</taxon>
        <taxon>Flavobacterium</taxon>
    </lineage>
</organism>
<dbReference type="EMBL" id="RBLC01000005">
    <property type="protein sequence ID" value="RKS19249.1"/>
    <property type="molecule type" value="Genomic_DNA"/>
</dbReference>
<feature type="domain" description="PDZ" evidence="2">
    <location>
        <begin position="369"/>
        <end position="411"/>
    </location>
</feature>
<dbReference type="InterPro" id="IPR001995">
    <property type="entry name" value="Peptidase_A2_cat"/>
</dbReference>
<proteinExistence type="predicted"/>
<dbReference type="InterPro" id="IPR036034">
    <property type="entry name" value="PDZ_sf"/>
</dbReference>
<dbReference type="PROSITE" id="PS50106">
    <property type="entry name" value="PDZ"/>
    <property type="match status" value="1"/>
</dbReference>
<accession>A0A495M4P9</accession>
<keyword evidence="1" id="KW-0378">Hydrolase</keyword>
<dbReference type="InterPro" id="IPR021109">
    <property type="entry name" value="Peptidase_aspartic_dom_sf"/>
</dbReference>
<dbReference type="InterPro" id="IPR001478">
    <property type="entry name" value="PDZ"/>
</dbReference>
<feature type="domain" description="Peptidase A2" evidence="3">
    <location>
        <begin position="54"/>
        <end position="91"/>
    </location>
</feature>
<evidence type="ECO:0000256" key="1">
    <source>
        <dbReference type="ARBA" id="ARBA00022801"/>
    </source>
</evidence>
<evidence type="ECO:0000259" key="2">
    <source>
        <dbReference type="PROSITE" id="PS50106"/>
    </source>
</evidence>
<keyword evidence="5" id="KW-1185">Reference proteome</keyword>
<dbReference type="Pfam" id="PF13650">
    <property type="entry name" value="Asp_protease_2"/>
    <property type="match status" value="1"/>
</dbReference>
<dbReference type="SUPFAM" id="SSF50630">
    <property type="entry name" value="Acid proteases"/>
    <property type="match status" value="1"/>
</dbReference>
<evidence type="ECO:0000259" key="3">
    <source>
        <dbReference type="PROSITE" id="PS50175"/>
    </source>
</evidence>
<dbReference type="SMART" id="SM00228">
    <property type="entry name" value="PDZ"/>
    <property type="match status" value="1"/>
</dbReference>
<dbReference type="SUPFAM" id="SSF50156">
    <property type="entry name" value="PDZ domain-like"/>
    <property type="match status" value="1"/>
</dbReference>
<gene>
    <name evidence="4" type="ORF">CLV94_3201</name>
</gene>
<dbReference type="InterPro" id="IPR041489">
    <property type="entry name" value="PDZ_6"/>
</dbReference>
<dbReference type="RefSeq" id="WP_170148817.1">
    <property type="nucleotide sequence ID" value="NZ_RBLC01000005.1"/>
</dbReference>
<evidence type="ECO:0000313" key="4">
    <source>
        <dbReference type="EMBL" id="RKS19249.1"/>
    </source>
</evidence>
<name>A0A495M4P9_9FLAO</name>
<evidence type="ECO:0000313" key="5">
    <source>
        <dbReference type="Proteomes" id="UP000277579"/>
    </source>
</evidence>
<dbReference type="InterPro" id="IPR001969">
    <property type="entry name" value="Aspartic_peptidase_AS"/>
</dbReference>
<dbReference type="AlphaFoldDB" id="A0A495M4P9"/>
<dbReference type="Proteomes" id="UP000277579">
    <property type="component" value="Unassembled WGS sequence"/>
</dbReference>
<sequence length="438" mass="50510">MRIRIFVFLLLLSPCTFFGQKGFQWHSNKSKIEIPFQHVYNLIIIPVEINKAKLNMLLDTGADNSIIFSLPENDTLRFYNSKKVKVKGLGSEEVIEGLLSENNKIKISGFEDDKFPMLIVLDQDVNFSARLGIPVNGILGYSFFKEYPIEINYQKKIMTIHRNRKFLEKKKFKKYHKYPISIINSRPYIDVPTKIEKDTINLKLLIDIGLGDGLWLFEDKDIKAGAVFFEDILGRGLNGPIMGKRSRVEAVKIADFTLNEALVSYPHESFFPRVGIVNGRNGSIGGEILHRFNIVIDYQDQFLYLKKNSRFLKPFNYNMSGIVIQHNGIEYVKEPLKLEIKPEFGSKVDKVIDDNRFKYQFTLKPVFEVSSVRKGSPADLAGILPGDKISKINKRSIHEYTIQKINDLLQSEEGKWIYIDIERKSTPIAFKFQLKKIL</sequence>
<dbReference type="PROSITE" id="PS00141">
    <property type="entry name" value="ASP_PROTEASE"/>
    <property type="match status" value="1"/>
</dbReference>
<dbReference type="Gene3D" id="2.40.70.10">
    <property type="entry name" value="Acid Proteases"/>
    <property type="match status" value="1"/>
</dbReference>
<dbReference type="Pfam" id="PF17820">
    <property type="entry name" value="PDZ_6"/>
    <property type="match status" value="1"/>
</dbReference>
<keyword evidence="4" id="KW-0645">Protease</keyword>
<dbReference type="GO" id="GO:0006508">
    <property type="term" value="P:proteolysis"/>
    <property type="evidence" value="ECO:0007669"/>
    <property type="project" value="UniProtKB-KW"/>
</dbReference>
<dbReference type="PROSITE" id="PS50175">
    <property type="entry name" value="ASP_PROT_RETROV"/>
    <property type="match status" value="1"/>
</dbReference>
<dbReference type="Gene3D" id="2.30.42.10">
    <property type="match status" value="1"/>
</dbReference>
<dbReference type="GO" id="GO:0004190">
    <property type="term" value="F:aspartic-type endopeptidase activity"/>
    <property type="evidence" value="ECO:0007669"/>
    <property type="project" value="InterPro"/>
</dbReference>
<protein>
    <submittedName>
        <fullName evidence="4">Aspartyl protease</fullName>
    </submittedName>
</protein>
<comment type="caution">
    <text evidence="4">The sequence shown here is derived from an EMBL/GenBank/DDBJ whole genome shotgun (WGS) entry which is preliminary data.</text>
</comment>
<reference evidence="4 5" key="1">
    <citation type="submission" date="2018-10" db="EMBL/GenBank/DDBJ databases">
        <title>Genomic Encyclopedia of Archaeal and Bacterial Type Strains, Phase II (KMG-II): from individual species to whole genera.</title>
        <authorList>
            <person name="Goeker M."/>
        </authorList>
    </citation>
    <scope>NUCLEOTIDE SEQUENCE [LARGE SCALE GENOMIC DNA]</scope>
    <source>
        <strain evidence="4 5">DSM 29537</strain>
    </source>
</reference>